<sequence length="307" mass="34016">MQTSLPDHGQPTSSCDGDSKYVQPFPQNRYSQANSSRGPSCPLARERASQDSSMKVSVCGCLQCSIGHFKNHQQPSLVPSYDYRRCIDHSPTLRPSVGNINLREKIDSKVESPADFGLVLPGGQNPRRSKYGAKSILDVACETRFGVIVVLFLMAVGFVHLRMRIRALEEQNIEQFKTLVNKIEEKNIELAHIKSQVNVLEQLVSGMNGENIQHRLQKTLETMTAAPMSTVKFPKEPHRFPVFTGTTNQPASRGGGLSRAKRDADGQRSASINGVMKSVLLGYCKTKSGETSINNRKVRLCPIPRCF</sequence>
<evidence type="ECO:0000256" key="1">
    <source>
        <dbReference type="SAM" id="Coils"/>
    </source>
</evidence>
<reference evidence="3 4" key="1">
    <citation type="submission" date="2024-04" db="EMBL/GenBank/DDBJ databases">
        <authorList>
            <consortium name="Genoscope - CEA"/>
            <person name="William W."/>
        </authorList>
    </citation>
    <scope>NUCLEOTIDE SEQUENCE [LARGE SCALE GENOMIC DNA]</scope>
</reference>
<feature type="compositionally biased region" description="Polar residues" evidence="2">
    <location>
        <begin position="25"/>
        <end position="38"/>
    </location>
</feature>
<feature type="coiled-coil region" evidence="1">
    <location>
        <begin position="166"/>
        <end position="203"/>
    </location>
</feature>
<feature type="region of interest" description="Disordered" evidence="2">
    <location>
        <begin position="1"/>
        <end position="47"/>
    </location>
</feature>
<keyword evidence="1" id="KW-0175">Coiled coil</keyword>
<comment type="caution">
    <text evidence="3">The sequence shown here is derived from an EMBL/GenBank/DDBJ whole genome shotgun (WGS) entry which is preliminary data.</text>
</comment>
<dbReference type="AlphaFoldDB" id="A0AAV2HAJ5"/>
<evidence type="ECO:0000313" key="4">
    <source>
        <dbReference type="Proteomes" id="UP001497497"/>
    </source>
</evidence>
<gene>
    <name evidence="3" type="ORF">GSLYS_00004370001</name>
</gene>
<feature type="region of interest" description="Disordered" evidence="2">
    <location>
        <begin position="240"/>
        <end position="269"/>
    </location>
</feature>
<protein>
    <submittedName>
        <fullName evidence="3">Uncharacterized protein</fullName>
    </submittedName>
</protein>
<evidence type="ECO:0000313" key="3">
    <source>
        <dbReference type="EMBL" id="CAL1530237.1"/>
    </source>
</evidence>
<organism evidence="3 4">
    <name type="scientific">Lymnaea stagnalis</name>
    <name type="common">Great pond snail</name>
    <name type="synonym">Helix stagnalis</name>
    <dbReference type="NCBI Taxonomy" id="6523"/>
    <lineage>
        <taxon>Eukaryota</taxon>
        <taxon>Metazoa</taxon>
        <taxon>Spiralia</taxon>
        <taxon>Lophotrochozoa</taxon>
        <taxon>Mollusca</taxon>
        <taxon>Gastropoda</taxon>
        <taxon>Heterobranchia</taxon>
        <taxon>Euthyneura</taxon>
        <taxon>Panpulmonata</taxon>
        <taxon>Hygrophila</taxon>
        <taxon>Lymnaeoidea</taxon>
        <taxon>Lymnaeidae</taxon>
        <taxon>Lymnaea</taxon>
    </lineage>
</organism>
<keyword evidence="4" id="KW-1185">Reference proteome</keyword>
<feature type="compositionally biased region" description="Polar residues" evidence="2">
    <location>
        <begin position="1"/>
        <end position="16"/>
    </location>
</feature>
<dbReference type="EMBL" id="CAXITT010000065">
    <property type="protein sequence ID" value="CAL1530237.1"/>
    <property type="molecule type" value="Genomic_DNA"/>
</dbReference>
<evidence type="ECO:0000256" key="2">
    <source>
        <dbReference type="SAM" id="MobiDB-lite"/>
    </source>
</evidence>
<proteinExistence type="predicted"/>
<accession>A0AAV2HAJ5</accession>
<dbReference type="Proteomes" id="UP001497497">
    <property type="component" value="Unassembled WGS sequence"/>
</dbReference>
<name>A0AAV2HAJ5_LYMST</name>